<dbReference type="PANTHER" id="PTHR20854:SF4">
    <property type="entry name" value="INOSITOL-1-MONOPHOSPHATASE-RELATED"/>
    <property type="match status" value="1"/>
</dbReference>
<feature type="binding site" evidence="2">
    <location>
        <position position="215"/>
    </location>
    <ligand>
        <name>Mg(2+)</name>
        <dbReference type="ChEBI" id="CHEBI:18420"/>
        <label>1</label>
        <note>catalytic</note>
    </ligand>
</feature>
<dbReference type="Gene3D" id="3.40.190.80">
    <property type="match status" value="1"/>
</dbReference>
<dbReference type="Proteomes" id="UP000321523">
    <property type="component" value="Unassembled WGS sequence"/>
</dbReference>
<evidence type="ECO:0000256" key="1">
    <source>
        <dbReference type="ARBA" id="ARBA00009759"/>
    </source>
</evidence>
<protein>
    <submittedName>
        <fullName evidence="3">Inositol monophosphatase</fullName>
    </submittedName>
</protein>
<dbReference type="EMBL" id="BJYZ01000025">
    <property type="protein sequence ID" value="GEO41029.1"/>
    <property type="molecule type" value="Genomic_DNA"/>
</dbReference>
<dbReference type="SUPFAM" id="SSF56655">
    <property type="entry name" value="Carbohydrate phosphatase"/>
    <property type="match status" value="1"/>
</dbReference>
<dbReference type="GO" id="GO:0046872">
    <property type="term" value="F:metal ion binding"/>
    <property type="evidence" value="ECO:0007669"/>
    <property type="project" value="UniProtKB-KW"/>
</dbReference>
<accession>A0A512DX36</accession>
<dbReference type="PANTHER" id="PTHR20854">
    <property type="entry name" value="INOSITOL MONOPHOSPHATASE"/>
    <property type="match status" value="1"/>
</dbReference>
<dbReference type="GO" id="GO:0008934">
    <property type="term" value="F:inositol monophosphate 1-phosphatase activity"/>
    <property type="evidence" value="ECO:0007669"/>
    <property type="project" value="TreeGrafter"/>
</dbReference>
<comment type="similarity">
    <text evidence="1">Belongs to the inositol monophosphatase superfamily.</text>
</comment>
<dbReference type="Gene3D" id="3.30.540.10">
    <property type="entry name" value="Fructose-1,6-Bisphosphatase, subunit A, domain 1"/>
    <property type="match status" value="1"/>
</dbReference>
<proteinExistence type="inferred from homology"/>
<sequence length="268" mass="29455">MLPDIDRVSAIIRDVAETEILPRFRRLATDEIREKGPGDLVTVADEESERQLTRRLMELVPTSVVIGEEAVAADKKVLDRVFDEAPVWIVDPVDGTSNFAAGKPAFGIIVAYVQRGETLAGWIHDPLGKRTAVAMKGEGAWSGSGRLRTAPAVSLPDMSGVLSSRYFDSETRNRLDERKQQLARTFTLRCAAHEYLTLNSGEAHFSLYRRIMPWDHAAGTLMHAEAGGYHAKLNGDAYTPADREGGLLLAPDRETWAALRELLFAAAG</sequence>
<keyword evidence="4" id="KW-1185">Reference proteome</keyword>
<feature type="binding site" evidence="2">
    <location>
        <position position="91"/>
    </location>
    <ligand>
        <name>Mg(2+)</name>
        <dbReference type="ChEBI" id="CHEBI:18420"/>
        <label>1</label>
        <note>catalytic</note>
    </ligand>
</feature>
<gene>
    <name evidence="3" type="ORF">SAE02_51770</name>
</gene>
<reference evidence="3 4" key="1">
    <citation type="submission" date="2019-07" db="EMBL/GenBank/DDBJ databases">
        <title>Whole genome shotgun sequence of Skermanella aerolata NBRC 106429.</title>
        <authorList>
            <person name="Hosoyama A."/>
            <person name="Uohara A."/>
            <person name="Ohji S."/>
            <person name="Ichikawa N."/>
        </authorList>
    </citation>
    <scope>NUCLEOTIDE SEQUENCE [LARGE SCALE GENOMIC DNA]</scope>
    <source>
        <strain evidence="3 4">NBRC 106429</strain>
    </source>
</reference>
<dbReference type="PRINTS" id="PR00377">
    <property type="entry name" value="IMPHPHTASES"/>
</dbReference>
<dbReference type="RefSeq" id="WP_044432071.1">
    <property type="nucleotide sequence ID" value="NZ_BJYZ01000025.1"/>
</dbReference>
<dbReference type="OrthoDB" id="9785695at2"/>
<feature type="binding site" evidence="2">
    <location>
        <position position="68"/>
    </location>
    <ligand>
        <name>Mg(2+)</name>
        <dbReference type="ChEBI" id="CHEBI:18420"/>
        <label>1</label>
        <note>catalytic</note>
    </ligand>
</feature>
<dbReference type="InterPro" id="IPR000760">
    <property type="entry name" value="Inositol_monophosphatase-like"/>
</dbReference>
<name>A0A512DX36_9PROT</name>
<dbReference type="GO" id="GO:0007165">
    <property type="term" value="P:signal transduction"/>
    <property type="evidence" value="ECO:0007669"/>
    <property type="project" value="TreeGrafter"/>
</dbReference>
<comment type="caution">
    <text evidence="3">The sequence shown here is derived from an EMBL/GenBank/DDBJ whole genome shotgun (WGS) entry which is preliminary data.</text>
</comment>
<dbReference type="AlphaFoldDB" id="A0A512DX36"/>
<dbReference type="Pfam" id="PF00459">
    <property type="entry name" value="Inositol_P"/>
    <property type="match status" value="1"/>
</dbReference>
<organism evidence="3 4">
    <name type="scientific">Skermanella aerolata</name>
    <dbReference type="NCBI Taxonomy" id="393310"/>
    <lineage>
        <taxon>Bacteria</taxon>
        <taxon>Pseudomonadati</taxon>
        <taxon>Pseudomonadota</taxon>
        <taxon>Alphaproteobacteria</taxon>
        <taxon>Rhodospirillales</taxon>
        <taxon>Azospirillaceae</taxon>
        <taxon>Skermanella</taxon>
    </lineage>
</organism>
<keyword evidence="2" id="KW-0460">Magnesium</keyword>
<comment type="cofactor">
    <cofactor evidence="2">
        <name>Mg(2+)</name>
        <dbReference type="ChEBI" id="CHEBI:18420"/>
    </cofactor>
</comment>
<evidence type="ECO:0000256" key="2">
    <source>
        <dbReference type="PIRSR" id="PIRSR600760-2"/>
    </source>
</evidence>
<feature type="binding site" evidence="2">
    <location>
        <position position="94"/>
    </location>
    <ligand>
        <name>Mg(2+)</name>
        <dbReference type="ChEBI" id="CHEBI:18420"/>
        <label>1</label>
        <note>catalytic</note>
    </ligand>
</feature>
<dbReference type="GO" id="GO:0006020">
    <property type="term" value="P:inositol metabolic process"/>
    <property type="evidence" value="ECO:0007669"/>
    <property type="project" value="TreeGrafter"/>
</dbReference>
<keyword evidence="2" id="KW-0479">Metal-binding</keyword>
<evidence type="ECO:0000313" key="4">
    <source>
        <dbReference type="Proteomes" id="UP000321523"/>
    </source>
</evidence>
<evidence type="ECO:0000313" key="3">
    <source>
        <dbReference type="EMBL" id="GEO41029.1"/>
    </source>
</evidence>